<name>A0A2P7EBU8_9SYNE</name>
<keyword evidence="3" id="KW-1185">Reference proteome</keyword>
<evidence type="ECO:0000313" key="2">
    <source>
        <dbReference type="EMBL" id="PSI00701.1"/>
    </source>
</evidence>
<keyword evidence="1" id="KW-0812">Transmembrane</keyword>
<dbReference type="Proteomes" id="UP000240206">
    <property type="component" value="Unassembled WGS sequence"/>
</dbReference>
<evidence type="ECO:0000256" key="1">
    <source>
        <dbReference type="SAM" id="Phobius"/>
    </source>
</evidence>
<comment type="caution">
    <text evidence="2">The sequence shown here is derived from an EMBL/GenBank/DDBJ whole genome shotgun (WGS) entry which is preliminary data.</text>
</comment>
<dbReference type="AlphaFoldDB" id="A0A2P7EBU8"/>
<feature type="transmembrane region" description="Helical" evidence="1">
    <location>
        <begin position="38"/>
        <end position="62"/>
    </location>
</feature>
<organism evidence="2 3">
    <name type="scientific">Synechococcus lacustris str. Tous</name>
    <dbReference type="NCBI Taxonomy" id="1910958"/>
    <lineage>
        <taxon>Bacteria</taxon>
        <taxon>Bacillati</taxon>
        <taxon>Cyanobacteriota</taxon>
        <taxon>Cyanophyceae</taxon>
        <taxon>Synechococcales</taxon>
        <taxon>Synechococcaceae</taxon>
        <taxon>Synechococcus</taxon>
    </lineage>
</organism>
<feature type="transmembrane region" description="Helical" evidence="1">
    <location>
        <begin position="12"/>
        <end position="32"/>
    </location>
</feature>
<proteinExistence type="predicted"/>
<dbReference type="EMBL" id="PXVC01000085">
    <property type="protein sequence ID" value="PSI00701.1"/>
    <property type="molecule type" value="Genomic_DNA"/>
</dbReference>
<keyword evidence="1" id="KW-0472">Membrane</keyword>
<reference evidence="3" key="1">
    <citation type="submission" date="2018-03" db="EMBL/GenBank/DDBJ databases">
        <title>Ecological and genomic features of two cosmopolitan and abundant freshwater picocyanobacteria.</title>
        <authorList>
            <person name="Cabello-Yeves P.J."/>
            <person name="Picazo A."/>
            <person name="Camacho A."/>
            <person name="Callieri C."/>
            <person name="Rosselli R."/>
            <person name="Roda-Garcia J."/>
            <person name="Coutinho F.H."/>
            <person name="Rodriguez-Valera F."/>
        </authorList>
    </citation>
    <scope>NUCLEOTIDE SEQUENCE [LARGE SCALE GENOMIC DNA]</scope>
    <source>
        <strain evidence="3">Tous</strain>
    </source>
</reference>
<dbReference type="InterPro" id="IPR008470">
    <property type="entry name" value="Uncharacterised_Ycf33"/>
</dbReference>
<dbReference type="RefSeq" id="WP_106500797.1">
    <property type="nucleotide sequence ID" value="NZ_PXVC01000085.1"/>
</dbReference>
<protein>
    <submittedName>
        <fullName evidence="2">DUF751 domain-containing protein</fullName>
    </submittedName>
</protein>
<sequence length="68" mass="7008">MRDFFVNVTRYPRYLIALGLGVADSVFAPLLARTSNPVTAIALVGAVVSGGISLALVLHAMVTPVPGA</sequence>
<gene>
    <name evidence="2" type="ORF">C7K08_11775</name>
</gene>
<keyword evidence="1" id="KW-1133">Transmembrane helix</keyword>
<dbReference type="STRING" id="1910958.BTM30_08325"/>
<evidence type="ECO:0000313" key="3">
    <source>
        <dbReference type="Proteomes" id="UP000240206"/>
    </source>
</evidence>
<dbReference type="Pfam" id="PF05421">
    <property type="entry name" value="DUF751"/>
    <property type="match status" value="1"/>
</dbReference>
<accession>A0A2P7EBU8</accession>